<accession>A0A8S5SDS4</accession>
<organism evidence="2">
    <name type="scientific">Myoviridae sp. ctuim2</name>
    <dbReference type="NCBI Taxonomy" id="2827717"/>
    <lineage>
        <taxon>Viruses</taxon>
        <taxon>Duplodnaviria</taxon>
        <taxon>Heunggongvirae</taxon>
        <taxon>Uroviricota</taxon>
        <taxon>Caudoviricetes</taxon>
    </lineage>
</organism>
<name>A0A8S5SDS4_9CAUD</name>
<keyword evidence="1" id="KW-0812">Transmembrane</keyword>
<evidence type="ECO:0000313" key="2">
    <source>
        <dbReference type="EMBL" id="DAF48842.1"/>
    </source>
</evidence>
<protein>
    <submittedName>
        <fullName evidence="2">Uncharacterized protein</fullName>
    </submittedName>
</protein>
<proteinExistence type="predicted"/>
<sequence length="51" mass="5730">MTAIILLTALIFMCVTLSQAEFSPKFQIEIKGMLTLATFIMSCVLIFLLLF</sequence>
<keyword evidence="1" id="KW-0472">Membrane</keyword>
<keyword evidence="1" id="KW-1133">Transmembrane helix</keyword>
<dbReference type="EMBL" id="BK032575">
    <property type="protein sequence ID" value="DAF48842.1"/>
    <property type="molecule type" value="Genomic_DNA"/>
</dbReference>
<evidence type="ECO:0000256" key="1">
    <source>
        <dbReference type="SAM" id="Phobius"/>
    </source>
</evidence>
<feature type="transmembrane region" description="Helical" evidence="1">
    <location>
        <begin position="30"/>
        <end position="50"/>
    </location>
</feature>
<reference evidence="2" key="1">
    <citation type="journal article" date="2021" name="Proc. Natl. Acad. Sci. U.S.A.">
        <title>A Catalog of Tens of Thousands of Viruses from Human Metagenomes Reveals Hidden Associations with Chronic Diseases.</title>
        <authorList>
            <person name="Tisza M.J."/>
            <person name="Buck C.B."/>
        </authorList>
    </citation>
    <scope>NUCLEOTIDE SEQUENCE</scope>
    <source>
        <strain evidence="2">Ctuim2</strain>
    </source>
</reference>